<dbReference type="RefSeq" id="WP_160615549.1">
    <property type="nucleotide sequence ID" value="NZ_WTYR01000001.1"/>
</dbReference>
<accession>A0A6I4TZA0</accession>
<dbReference type="PANTHER" id="PTHR36919:SF2">
    <property type="entry name" value="BLL6627 PROTEIN"/>
    <property type="match status" value="1"/>
</dbReference>
<keyword evidence="4" id="KW-1185">Reference proteome</keyword>
<dbReference type="PANTHER" id="PTHR36919">
    <property type="entry name" value="BLR1215 PROTEIN"/>
    <property type="match status" value="1"/>
</dbReference>
<name>A0A6I4TZA0_9SPHN</name>
<gene>
    <name evidence="3" type="ORF">GRI68_02410</name>
</gene>
<feature type="chain" id="PRO_5026317684" evidence="1">
    <location>
        <begin position="26"/>
        <end position="143"/>
    </location>
</feature>
<dbReference type="Proteomes" id="UP000429229">
    <property type="component" value="Unassembled WGS sequence"/>
</dbReference>
<evidence type="ECO:0000313" key="4">
    <source>
        <dbReference type="Proteomes" id="UP000429229"/>
    </source>
</evidence>
<dbReference type="Pfam" id="PF09917">
    <property type="entry name" value="DUF2147"/>
    <property type="match status" value="1"/>
</dbReference>
<comment type="caution">
    <text evidence="3">The sequence shown here is derived from an EMBL/GenBank/DDBJ whole genome shotgun (WGS) entry which is preliminary data.</text>
</comment>
<dbReference type="EMBL" id="WTYR01000001">
    <property type="protein sequence ID" value="MXP09030.1"/>
    <property type="molecule type" value="Genomic_DNA"/>
</dbReference>
<dbReference type="InterPro" id="IPR019223">
    <property type="entry name" value="DUF2147"/>
</dbReference>
<dbReference type="OrthoDB" id="9811671at2"/>
<feature type="domain" description="DUF2147" evidence="2">
    <location>
        <begin position="34"/>
        <end position="142"/>
    </location>
</feature>
<dbReference type="Gene3D" id="2.40.128.520">
    <property type="match status" value="1"/>
</dbReference>
<evidence type="ECO:0000256" key="1">
    <source>
        <dbReference type="SAM" id="SignalP"/>
    </source>
</evidence>
<reference evidence="3 4" key="1">
    <citation type="submission" date="2019-12" db="EMBL/GenBank/DDBJ databases">
        <title>Genomic-based taxomic classification of the family Erythrobacteraceae.</title>
        <authorList>
            <person name="Xu L."/>
        </authorList>
    </citation>
    <scope>NUCLEOTIDE SEQUENCE [LARGE SCALE GENOMIC DNA]</scope>
    <source>
        <strain evidence="3 4">LMG 29519</strain>
    </source>
</reference>
<proteinExistence type="predicted"/>
<organism evidence="3 4">
    <name type="scientific">Alteriqipengyuania halimionae</name>
    <dbReference type="NCBI Taxonomy" id="1926630"/>
    <lineage>
        <taxon>Bacteria</taxon>
        <taxon>Pseudomonadati</taxon>
        <taxon>Pseudomonadota</taxon>
        <taxon>Alphaproteobacteria</taxon>
        <taxon>Sphingomonadales</taxon>
        <taxon>Erythrobacteraceae</taxon>
        <taxon>Alteriqipengyuania</taxon>
    </lineage>
</organism>
<evidence type="ECO:0000259" key="2">
    <source>
        <dbReference type="Pfam" id="PF09917"/>
    </source>
</evidence>
<protein>
    <submittedName>
        <fullName evidence="3">DUF2147 domain-containing protein</fullName>
    </submittedName>
</protein>
<dbReference type="AlphaFoldDB" id="A0A6I4TZA0"/>
<feature type="signal peptide" evidence="1">
    <location>
        <begin position="1"/>
        <end position="25"/>
    </location>
</feature>
<keyword evidence="1" id="KW-0732">Signal</keyword>
<evidence type="ECO:0000313" key="3">
    <source>
        <dbReference type="EMBL" id="MXP09030.1"/>
    </source>
</evidence>
<sequence length="143" mass="15435">MKTITAAFALAAPLALVGTAAPSTASAPAESITGDWKLADRRSVVRIYRCGDAMCGKIQRILVAQPAGGARDTKNPDASKRDRKLVGLTVFWNLKPSGNAYKGKGYNPDDGRYFNAKFDRKGSQLRLKGCVSIICRTQMLTRA</sequence>